<dbReference type="InterPro" id="IPR035451">
    <property type="entry name" value="Ada-like_dom_sf"/>
</dbReference>
<protein>
    <recommendedName>
        <fullName evidence="4">Ada DNA repair metal-binding domain-containing protein</fullName>
    </recommendedName>
</protein>
<keyword evidence="1" id="KW-1133">Transmembrane helix</keyword>
<gene>
    <name evidence="2" type="ORF">UY86_C0002G0042</name>
</gene>
<dbReference type="Proteomes" id="UP000033852">
    <property type="component" value="Unassembled WGS sequence"/>
</dbReference>
<dbReference type="SUPFAM" id="SSF57884">
    <property type="entry name" value="Ada DNA repair protein, N-terminal domain (N-Ada 10)"/>
    <property type="match status" value="1"/>
</dbReference>
<dbReference type="Gene3D" id="3.40.10.10">
    <property type="entry name" value="DNA Methylphosphotriester Repair Domain"/>
    <property type="match status" value="1"/>
</dbReference>
<reference evidence="2 3" key="1">
    <citation type="journal article" date="2015" name="Nature">
        <title>rRNA introns, odd ribosomes, and small enigmatic genomes across a large radiation of phyla.</title>
        <authorList>
            <person name="Brown C.T."/>
            <person name="Hug L.A."/>
            <person name="Thomas B.C."/>
            <person name="Sharon I."/>
            <person name="Castelle C.J."/>
            <person name="Singh A."/>
            <person name="Wilkins M.J."/>
            <person name="Williams K.H."/>
            <person name="Banfield J.F."/>
        </authorList>
    </citation>
    <scope>NUCLEOTIDE SEQUENCE [LARGE SCALE GENOMIC DNA]</scope>
</reference>
<evidence type="ECO:0008006" key="4">
    <source>
        <dbReference type="Google" id="ProtNLM"/>
    </source>
</evidence>
<feature type="transmembrane region" description="Helical" evidence="1">
    <location>
        <begin position="14"/>
        <end position="33"/>
    </location>
</feature>
<proteinExistence type="predicted"/>
<sequence>MIPEGWRFRKLEPFILPAIVVLVGFSAFGLGRLSALDQFSLQKAAANYEKNFVASVNGAKYYVLSCTGAEQIKEENRIWFATEAQAREAGYERVANC</sequence>
<keyword evidence="1" id="KW-0472">Membrane</keyword>
<evidence type="ECO:0000313" key="2">
    <source>
        <dbReference type="EMBL" id="KKW37945.1"/>
    </source>
</evidence>
<dbReference type="STRING" id="1618607.UY86_C0002G0042"/>
<name>A0A0G1Y438_9BACT</name>
<evidence type="ECO:0000256" key="1">
    <source>
        <dbReference type="SAM" id="Phobius"/>
    </source>
</evidence>
<dbReference type="EMBL" id="LCRR01000002">
    <property type="protein sequence ID" value="KKW37945.1"/>
    <property type="molecule type" value="Genomic_DNA"/>
</dbReference>
<comment type="caution">
    <text evidence="2">The sequence shown here is derived from an EMBL/GenBank/DDBJ whole genome shotgun (WGS) entry which is preliminary data.</text>
</comment>
<accession>A0A0G1Y438</accession>
<dbReference type="AlphaFoldDB" id="A0A0G1Y438"/>
<organism evidence="2 3">
    <name type="scientific">Candidatus Adlerbacteria bacterium GW2011_GWB1_54_7</name>
    <dbReference type="NCBI Taxonomy" id="1618607"/>
    <lineage>
        <taxon>Bacteria</taxon>
        <taxon>Candidatus Adleribacteriota</taxon>
    </lineage>
</organism>
<evidence type="ECO:0000313" key="3">
    <source>
        <dbReference type="Proteomes" id="UP000033852"/>
    </source>
</evidence>
<keyword evidence="1" id="KW-0812">Transmembrane</keyword>